<dbReference type="OrthoDB" id="9800864at2"/>
<dbReference type="SUPFAM" id="SSF46955">
    <property type="entry name" value="Putative DNA-binding domain"/>
    <property type="match status" value="1"/>
</dbReference>
<dbReference type="EMBL" id="WUTW01000002">
    <property type="protein sequence ID" value="MXQ65647.1"/>
    <property type="molecule type" value="Genomic_DNA"/>
</dbReference>
<organism evidence="2 3">
    <name type="scientific">Actinomadura rayongensis</name>
    <dbReference type="NCBI Taxonomy" id="1429076"/>
    <lineage>
        <taxon>Bacteria</taxon>
        <taxon>Bacillati</taxon>
        <taxon>Actinomycetota</taxon>
        <taxon>Actinomycetes</taxon>
        <taxon>Streptosporangiales</taxon>
        <taxon>Thermomonosporaceae</taxon>
        <taxon>Actinomadura</taxon>
    </lineage>
</organism>
<evidence type="ECO:0000313" key="3">
    <source>
        <dbReference type="Proteomes" id="UP000431901"/>
    </source>
</evidence>
<dbReference type="Proteomes" id="UP000431901">
    <property type="component" value="Unassembled WGS sequence"/>
</dbReference>
<protein>
    <recommendedName>
        <fullName evidence="4">MarR family transcriptional regulator</fullName>
    </recommendedName>
</protein>
<comment type="caution">
    <text evidence="2">The sequence shown here is derived from an EMBL/GenBank/DDBJ whole genome shotgun (WGS) entry which is preliminary data.</text>
</comment>
<evidence type="ECO:0008006" key="4">
    <source>
        <dbReference type="Google" id="ProtNLM"/>
    </source>
</evidence>
<dbReference type="AlphaFoldDB" id="A0A6I4W650"/>
<evidence type="ECO:0000313" key="2">
    <source>
        <dbReference type="EMBL" id="MXQ65647.1"/>
    </source>
</evidence>
<sequence length="99" mass="10778">MEQPDVGRSGSGEVEQRPPGPSASDEWWTIPDIAAHIGVKVGTVNGYRSRGQMPEPDKMIGRTPVWRPARIIAWHRSRPHPGRPGRAPKPTNIVPGSGT</sequence>
<feature type="region of interest" description="Disordered" evidence="1">
    <location>
        <begin position="76"/>
        <end position="99"/>
    </location>
</feature>
<evidence type="ECO:0000256" key="1">
    <source>
        <dbReference type="SAM" id="MobiDB-lite"/>
    </source>
</evidence>
<reference evidence="2 3" key="1">
    <citation type="submission" date="2019-12" db="EMBL/GenBank/DDBJ databases">
        <title>Nocardia macrotermitis sp. nov. and Nocardia aurantia sp. nov., isolated from the gut of the fungus growing-termite Macrotermes natalensis.</title>
        <authorList>
            <person name="Christine B."/>
            <person name="Rene B."/>
        </authorList>
    </citation>
    <scope>NUCLEOTIDE SEQUENCE [LARGE SCALE GENOMIC DNA]</scope>
    <source>
        <strain evidence="2 3">DSM 102126</strain>
    </source>
</reference>
<dbReference type="RefSeq" id="WP_161103716.1">
    <property type="nucleotide sequence ID" value="NZ_JBHLYI010000006.1"/>
</dbReference>
<feature type="region of interest" description="Disordered" evidence="1">
    <location>
        <begin position="1"/>
        <end position="27"/>
    </location>
</feature>
<dbReference type="InterPro" id="IPR009061">
    <property type="entry name" value="DNA-bd_dom_put_sf"/>
</dbReference>
<gene>
    <name evidence="2" type="ORF">GQ466_16580</name>
</gene>
<name>A0A6I4W650_9ACTN</name>
<proteinExistence type="predicted"/>
<keyword evidence="3" id="KW-1185">Reference proteome</keyword>
<accession>A0A6I4W650</accession>